<organism evidence="1">
    <name type="scientific">Anguilla anguilla</name>
    <name type="common">European freshwater eel</name>
    <name type="synonym">Muraena anguilla</name>
    <dbReference type="NCBI Taxonomy" id="7936"/>
    <lineage>
        <taxon>Eukaryota</taxon>
        <taxon>Metazoa</taxon>
        <taxon>Chordata</taxon>
        <taxon>Craniata</taxon>
        <taxon>Vertebrata</taxon>
        <taxon>Euteleostomi</taxon>
        <taxon>Actinopterygii</taxon>
        <taxon>Neopterygii</taxon>
        <taxon>Teleostei</taxon>
        <taxon>Anguilliformes</taxon>
        <taxon>Anguillidae</taxon>
        <taxon>Anguilla</taxon>
    </lineage>
</organism>
<proteinExistence type="predicted"/>
<evidence type="ECO:0000313" key="1">
    <source>
        <dbReference type="EMBL" id="JAH64816.1"/>
    </source>
</evidence>
<protein>
    <submittedName>
        <fullName evidence="1">Uncharacterized protein</fullName>
    </submittedName>
</protein>
<reference evidence="1" key="1">
    <citation type="submission" date="2014-11" db="EMBL/GenBank/DDBJ databases">
        <authorList>
            <person name="Amaro Gonzalez C."/>
        </authorList>
    </citation>
    <scope>NUCLEOTIDE SEQUENCE</scope>
</reference>
<dbReference type="AlphaFoldDB" id="A0A0E9UGG9"/>
<accession>A0A0E9UGG9</accession>
<reference evidence="1" key="2">
    <citation type="journal article" date="2015" name="Fish Shellfish Immunol.">
        <title>Early steps in the European eel (Anguilla anguilla)-Vibrio vulnificus interaction in the gills: Role of the RtxA13 toxin.</title>
        <authorList>
            <person name="Callol A."/>
            <person name="Pajuelo D."/>
            <person name="Ebbesson L."/>
            <person name="Teles M."/>
            <person name="MacKenzie S."/>
            <person name="Amaro C."/>
        </authorList>
    </citation>
    <scope>NUCLEOTIDE SEQUENCE</scope>
</reference>
<name>A0A0E9UGG9_ANGAN</name>
<dbReference type="EMBL" id="GBXM01043761">
    <property type="protein sequence ID" value="JAH64816.1"/>
    <property type="molecule type" value="Transcribed_RNA"/>
</dbReference>
<sequence length="36" mass="4204">MFSSPFMIFTVSAGSVRNTATLWCSFKMAYFYRQVQ</sequence>